<name>A0ABW5A2P9_9BACL</name>
<dbReference type="PANTHER" id="PTHR30250:SF11">
    <property type="entry name" value="O-ANTIGEN TRANSPORTER-RELATED"/>
    <property type="match status" value="1"/>
</dbReference>
<feature type="transmembrane region" description="Helical" evidence="6">
    <location>
        <begin position="104"/>
        <end position="122"/>
    </location>
</feature>
<evidence type="ECO:0000256" key="1">
    <source>
        <dbReference type="ARBA" id="ARBA00004651"/>
    </source>
</evidence>
<gene>
    <name evidence="7" type="ORF">ACFSOY_17470</name>
</gene>
<keyword evidence="5 6" id="KW-0472">Membrane</keyword>
<comment type="caution">
    <text evidence="7">The sequence shown here is derived from an EMBL/GenBank/DDBJ whole genome shotgun (WGS) entry which is preliminary data.</text>
</comment>
<keyword evidence="4 6" id="KW-1133">Transmembrane helix</keyword>
<comment type="subcellular location">
    <subcellularLocation>
        <location evidence="1">Cell membrane</location>
        <topology evidence="1">Multi-pass membrane protein</topology>
    </subcellularLocation>
</comment>
<feature type="transmembrane region" description="Helical" evidence="6">
    <location>
        <begin position="350"/>
        <end position="375"/>
    </location>
</feature>
<dbReference type="InterPro" id="IPR050833">
    <property type="entry name" value="Poly_Biosynth_Transport"/>
</dbReference>
<feature type="transmembrane region" description="Helical" evidence="6">
    <location>
        <begin position="69"/>
        <end position="92"/>
    </location>
</feature>
<dbReference type="Proteomes" id="UP001597343">
    <property type="component" value="Unassembled WGS sequence"/>
</dbReference>
<feature type="transmembrane region" description="Helical" evidence="6">
    <location>
        <begin position="134"/>
        <end position="155"/>
    </location>
</feature>
<feature type="transmembrane region" description="Helical" evidence="6">
    <location>
        <begin position="28"/>
        <end position="48"/>
    </location>
</feature>
<evidence type="ECO:0000313" key="8">
    <source>
        <dbReference type="Proteomes" id="UP001597343"/>
    </source>
</evidence>
<keyword evidence="8" id="KW-1185">Reference proteome</keyword>
<feature type="transmembrane region" description="Helical" evidence="6">
    <location>
        <begin position="226"/>
        <end position="246"/>
    </location>
</feature>
<protein>
    <submittedName>
        <fullName evidence="7">Oligosaccharide flippase family protein</fullName>
    </submittedName>
</protein>
<dbReference type="EMBL" id="JBHUIO010000011">
    <property type="protein sequence ID" value="MFD2171755.1"/>
    <property type="molecule type" value="Genomic_DNA"/>
</dbReference>
<keyword evidence="3 6" id="KW-0812">Transmembrane</keyword>
<evidence type="ECO:0000256" key="4">
    <source>
        <dbReference type="ARBA" id="ARBA00022989"/>
    </source>
</evidence>
<evidence type="ECO:0000256" key="6">
    <source>
        <dbReference type="SAM" id="Phobius"/>
    </source>
</evidence>
<feature type="transmembrane region" description="Helical" evidence="6">
    <location>
        <begin position="289"/>
        <end position="310"/>
    </location>
</feature>
<evidence type="ECO:0000256" key="2">
    <source>
        <dbReference type="ARBA" id="ARBA00022475"/>
    </source>
</evidence>
<keyword evidence="2" id="KW-1003">Cell membrane</keyword>
<dbReference type="PANTHER" id="PTHR30250">
    <property type="entry name" value="PST FAMILY PREDICTED COLANIC ACID TRANSPORTER"/>
    <property type="match status" value="1"/>
</dbReference>
<feature type="transmembrane region" description="Helical" evidence="6">
    <location>
        <begin position="161"/>
        <end position="187"/>
    </location>
</feature>
<dbReference type="RefSeq" id="WP_386048830.1">
    <property type="nucleotide sequence ID" value="NZ_JBHUIO010000011.1"/>
</dbReference>
<organism evidence="7 8">
    <name type="scientific">Tumebacillus lipolyticus</name>
    <dbReference type="NCBI Taxonomy" id="1280370"/>
    <lineage>
        <taxon>Bacteria</taxon>
        <taxon>Bacillati</taxon>
        <taxon>Bacillota</taxon>
        <taxon>Bacilli</taxon>
        <taxon>Bacillales</taxon>
        <taxon>Alicyclobacillaceae</taxon>
        <taxon>Tumebacillus</taxon>
    </lineage>
</organism>
<sequence>MLYKFFGAGLVFISSVLSAAFLGPEGRGLLTLVTNNLAMYSPVAGAFSEYISYGINKRKHSPRAVFSTALVYCLGFVTVVFVAALIATPWFWDSFWQGHPSQSMTWWIAGLVAPFALFHVYVTRLIWGLNELEWLNRLNTVQSLLFIPMMLTAVLWSDDLGYRICFVFVAWLASFVLTSLLSAYVAVKKGKVSLRPKVDAGIRKEIFTYGRQLAGSRLLTQINARIDFYLVMFIIGAEAAGIYSIAVTVADMLLFMSSSLLQVVLTRVSSLEEKDSILLTARTFRHTGVIMAASLLLFYLVMPYVIVIAYDERFAPALDSYYILLPGMALLGMTNILTTYFTNQLGKPRLLIFLEGTSILTNVSLTLLFVGGLHLGAEGVATAKAIGYSIIFLVALIYFCKATRYPIFQMFVLQPDEIAQYKNLIGKIAGRLRKKDQR</sequence>
<evidence type="ECO:0000256" key="3">
    <source>
        <dbReference type="ARBA" id="ARBA00022692"/>
    </source>
</evidence>
<evidence type="ECO:0000256" key="5">
    <source>
        <dbReference type="ARBA" id="ARBA00023136"/>
    </source>
</evidence>
<proteinExistence type="predicted"/>
<feature type="transmembrane region" description="Helical" evidence="6">
    <location>
        <begin position="381"/>
        <end position="400"/>
    </location>
</feature>
<reference evidence="8" key="1">
    <citation type="journal article" date="2019" name="Int. J. Syst. Evol. Microbiol.">
        <title>The Global Catalogue of Microorganisms (GCM) 10K type strain sequencing project: providing services to taxonomists for standard genome sequencing and annotation.</title>
        <authorList>
            <consortium name="The Broad Institute Genomics Platform"/>
            <consortium name="The Broad Institute Genome Sequencing Center for Infectious Disease"/>
            <person name="Wu L."/>
            <person name="Ma J."/>
        </authorList>
    </citation>
    <scope>NUCLEOTIDE SEQUENCE [LARGE SCALE GENOMIC DNA]</scope>
    <source>
        <strain evidence="8">CGMCC 1.13574</strain>
    </source>
</reference>
<accession>A0ABW5A2P9</accession>
<evidence type="ECO:0000313" key="7">
    <source>
        <dbReference type="EMBL" id="MFD2171755.1"/>
    </source>
</evidence>
<dbReference type="InterPro" id="IPR002797">
    <property type="entry name" value="Polysacc_synth"/>
</dbReference>
<dbReference type="Pfam" id="PF01943">
    <property type="entry name" value="Polysacc_synt"/>
    <property type="match status" value="1"/>
</dbReference>
<feature type="transmembrane region" description="Helical" evidence="6">
    <location>
        <begin position="322"/>
        <end position="343"/>
    </location>
</feature>